<evidence type="ECO:0000256" key="1">
    <source>
        <dbReference type="ARBA" id="ARBA00007637"/>
    </source>
</evidence>
<dbReference type="RefSeq" id="WP_319970241.1">
    <property type="nucleotide sequence ID" value="NZ_JAXAVW010000032.1"/>
</dbReference>
<dbReference type="Pfam" id="PF01370">
    <property type="entry name" value="Epimerase"/>
    <property type="match status" value="1"/>
</dbReference>
<proteinExistence type="inferred from homology"/>
<evidence type="ECO:0000313" key="3">
    <source>
        <dbReference type="EMBL" id="MDX8035214.1"/>
    </source>
</evidence>
<gene>
    <name evidence="3" type="ORF">SK803_33800</name>
</gene>
<comment type="similarity">
    <text evidence="1">Belongs to the NAD(P)-dependent epimerase/dehydratase family.</text>
</comment>
<keyword evidence="4" id="KW-1185">Reference proteome</keyword>
<name>A0ABU4TAY9_9PSEU</name>
<sequence>MISGQTVVVTGAGGFIGSHVVETLLGTNARVVALYRTDPPPFTAPNLQTFPLDLRDENELRAVLRYAAPNADTVIHTAAMDGNAAFKRDNTALIFDTNLRIGSNVLNCARDAGVGKVVLVSSAEASVESDNGYALSKSVVELLAEQYRKQYGMRIFLPRPSNVYGPRDKVDRVIPAMITRITSGQDVEIWGDGSQTRSFVHVRDVVTAMLEMVAQDTDDVLTVASRETISILELARTLCALLDVPERVRLDPTKPTGAPPRPFDTTRMYQLVTPRALRQGLGETVSWYRSTSQLAA</sequence>
<comment type="caution">
    <text evidence="3">The sequence shown here is derived from an EMBL/GenBank/DDBJ whole genome shotgun (WGS) entry which is preliminary data.</text>
</comment>
<feature type="domain" description="NAD-dependent epimerase/dehydratase" evidence="2">
    <location>
        <begin position="7"/>
        <end position="215"/>
    </location>
</feature>
<organism evidence="3 4">
    <name type="scientific">Lentzea miocenica</name>
    <dbReference type="NCBI Taxonomy" id="3095431"/>
    <lineage>
        <taxon>Bacteria</taxon>
        <taxon>Bacillati</taxon>
        <taxon>Actinomycetota</taxon>
        <taxon>Actinomycetes</taxon>
        <taxon>Pseudonocardiales</taxon>
        <taxon>Pseudonocardiaceae</taxon>
        <taxon>Lentzea</taxon>
    </lineage>
</organism>
<dbReference type="Proteomes" id="UP001285521">
    <property type="component" value="Unassembled WGS sequence"/>
</dbReference>
<dbReference type="PANTHER" id="PTHR43000">
    <property type="entry name" value="DTDP-D-GLUCOSE 4,6-DEHYDRATASE-RELATED"/>
    <property type="match status" value="1"/>
</dbReference>
<accession>A0ABU4TAY9</accession>
<evidence type="ECO:0000313" key="4">
    <source>
        <dbReference type="Proteomes" id="UP001285521"/>
    </source>
</evidence>
<dbReference type="SUPFAM" id="SSF51735">
    <property type="entry name" value="NAD(P)-binding Rossmann-fold domains"/>
    <property type="match status" value="1"/>
</dbReference>
<dbReference type="EMBL" id="JAXAVW010000032">
    <property type="protein sequence ID" value="MDX8035214.1"/>
    <property type="molecule type" value="Genomic_DNA"/>
</dbReference>
<protein>
    <submittedName>
        <fullName evidence="3">SDR family NAD(P)-dependent oxidoreductase</fullName>
    </submittedName>
</protein>
<dbReference type="InterPro" id="IPR036291">
    <property type="entry name" value="NAD(P)-bd_dom_sf"/>
</dbReference>
<evidence type="ECO:0000259" key="2">
    <source>
        <dbReference type="Pfam" id="PF01370"/>
    </source>
</evidence>
<dbReference type="InterPro" id="IPR001509">
    <property type="entry name" value="Epimerase_deHydtase"/>
</dbReference>
<reference evidence="3 4" key="1">
    <citation type="submission" date="2023-11" db="EMBL/GenBank/DDBJ databases">
        <title>Lentzea sokolovensis, sp. nov., Lentzea kristufkii, sp. nov., and Lentzea miocenensis, sp. nov., rare actinobacteria from Sokolov Coal Basin, Miocene lacustrine sediment, Czech Republic.</title>
        <authorList>
            <person name="Lara A."/>
            <person name="Kotroba L."/>
            <person name="Nouioui I."/>
            <person name="Neumann-Schaal M."/>
            <person name="Mast Y."/>
            <person name="Chronakova A."/>
        </authorList>
    </citation>
    <scope>NUCLEOTIDE SEQUENCE [LARGE SCALE GENOMIC DNA]</scope>
    <source>
        <strain evidence="3 4">BCCO 10_0856</strain>
    </source>
</reference>
<dbReference type="Gene3D" id="3.40.50.720">
    <property type="entry name" value="NAD(P)-binding Rossmann-like Domain"/>
    <property type="match status" value="1"/>
</dbReference>